<gene>
    <name evidence="2" type="ORF">R83534S58_LOCUS2087</name>
</gene>
<dbReference type="EMBL" id="CAMXCH010000008">
    <property type="protein sequence ID" value="CAI3957389.1"/>
    <property type="molecule type" value="Genomic_DNA"/>
</dbReference>
<comment type="caution">
    <text evidence="2">The sequence shown here is derived from an EMBL/GenBank/DDBJ whole genome shotgun (WGS) entry which is preliminary data.</text>
</comment>
<protein>
    <recommendedName>
        <fullName evidence="4">Transposase</fullName>
    </recommendedName>
</protein>
<feature type="compositionally biased region" description="Basic and acidic residues" evidence="1">
    <location>
        <begin position="13"/>
        <end position="23"/>
    </location>
</feature>
<keyword evidence="3" id="KW-1185">Reference proteome</keyword>
<reference evidence="2" key="1">
    <citation type="submission" date="2022-10" db="EMBL/GenBank/DDBJ databases">
        <authorList>
            <person name="Botero Cardona J."/>
        </authorList>
    </citation>
    <scope>NUCLEOTIDE SEQUENCE</scope>
    <source>
        <strain evidence="2">R-83534</strain>
    </source>
</reference>
<evidence type="ECO:0000313" key="3">
    <source>
        <dbReference type="Proteomes" id="UP001154272"/>
    </source>
</evidence>
<evidence type="ECO:0000313" key="2">
    <source>
        <dbReference type="EMBL" id="CAI3957389.1"/>
    </source>
</evidence>
<dbReference type="Proteomes" id="UP001154272">
    <property type="component" value="Unassembled WGS sequence"/>
</dbReference>
<feature type="region of interest" description="Disordered" evidence="1">
    <location>
        <begin position="1"/>
        <end position="23"/>
    </location>
</feature>
<organism evidence="2 3">
    <name type="scientific">Commensalibacter papalotli</name>
    <name type="common">ex Botero et al. 2024</name>
    <dbReference type="NCBI Taxonomy" id="2972766"/>
    <lineage>
        <taxon>Bacteria</taxon>
        <taxon>Pseudomonadati</taxon>
        <taxon>Pseudomonadota</taxon>
        <taxon>Alphaproteobacteria</taxon>
        <taxon>Acetobacterales</taxon>
        <taxon>Acetobacteraceae</taxon>
    </lineage>
</organism>
<feature type="compositionally biased region" description="Polar residues" evidence="1">
    <location>
        <begin position="1"/>
        <end position="12"/>
    </location>
</feature>
<proteinExistence type="predicted"/>
<evidence type="ECO:0008006" key="4">
    <source>
        <dbReference type="Google" id="ProtNLM"/>
    </source>
</evidence>
<feature type="non-terminal residue" evidence="2">
    <location>
        <position position="23"/>
    </location>
</feature>
<evidence type="ECO:0000256" key="1">
    <source>
        <dbReference type="SAM" id="MobiDB-lite"/>
    </source>
</evidence>
<sequence>MKKENILSNSLFHETKKYMEKNG</sequence>
<accession>A0ABN8WF60</accession>
<name>A0ABN8WF60_9PROT</name>